<reference evidence="2" key="1">
    <citation type="submission" date="2007-04" db="EMBL/GenBank/DDBJ databases">
        <authorList>
            <consortium name="The Broad Institute Genome Sequencing Platform"/>
            <person name="Birren B."/>
            <person name="Lander E."/>
            <person name="Galagan J."/>
            <person name="Nusbaum C."/>
            <person name="Devon K."/>
            <person name="Ma L.-J."/>
            <person name="Jaffe D."/>
            <person name="Butler J."/>
            <person name="Alvarez P."/>
            <person name="Gnerre S."/>
            <person name="Grabherr M."/>
            <person name="Kleber M."/>
            <person name="Mauceli E."/>
            <person name="Brockman W."/>
            <person name="MacCallum I.A."/>
            <person name="Young S."/>
            <person name="LaButti K."/>
            <person name="DeCaprio D."/>
            <person name="Crawford M."/>
            <person name="Koehrsen M."/>
            <person name="Engels R."/>
            <person name="Montgomery P."/>
            <person name="Pearson M."/>
            <person name="Howarth C."/>
            <person name="Larson L."/>
            <person name="White J."/>
            <person name="O'Leary S."/>
            <person name="Kodira C."/>
            <person name="Zeng Q."/>
            <person name="Yandava C."/>
            <person name="Alvarado L."/>
            <person name="Kistler C."/>
            <person name="Shim W.-B."/>
            <person name="Kang S."/>
            <person name="Woloshuk C."/>
        </authorList>
    </citation>
    <scope>NUCLEOTIDE SEQUENCE</scope>
    <source>
        <strain evidence="2">4287</strain>
    </source>
</reference>
<feature type="compositionally biased region" description="Basic and acidic residues" evidence="1">
    <location>
        <begin position="1"/>
        <end position="14"/>
    </location>
</feature>
<feature type="region of interest" description="Disordered" evidence="1">
    <location>
        <begin position="1"/>
        <end position="29"/>
    </location>
</feature>
<dbReference type="VEuPathDB" id="FungiDB:FOXG_22844"/>
<evidence type="ECO:0000313" key="2">
    <source>
        <dbReference type="EMBL" id="KNB20512.1"/>
    </source>
</evidence>
<reference evidence="2" key="2">
    <citation type="journal article" date="2010" name="Nature">
        <title>Comparative genomics reveals mobile pathogenicity chromosomes in Fusarium.</title>
        <authorList>
            <person name="Ma L.J."/>
            <person name="van der Does H.C."/>
            <person name="Borkovich K.A."/>
            <person name="Coleman J.J."/>
            <person name="Daboussi M.J."/>
            <person name="Di Pietro A."/>
            <person name="Dufresne M."/>
            <person name="Freitag M."/>
            <person name="Grabherr M."/>
            <person name="Henrissat B."/>
            <person name="Houterman P.M."/>
            <person name="Kang S."/>
            <person name="Shim W.B."/>
            <person name="Woloshuk C."/>
            <person name="Xie X."/>
            <person name="Xu J.R."/>
            <person name="Antoniw J."/>
            <person name="Baker S.E."/>
            <person name="Bluhm B.H."/>
            <person name="Breakspear A."/>
            <person name="Brown D.W."/>
            <person name="Butchko R.A."/>
            <person name="Chapman S."/>
            <person name="Coulson R."/>
            <person name="Coutinho P.M."/>
            <person name="Danchin E.G."/>
            <person name="Diener A."/>
            <person name="Gale L.R."/>
            <person name="Gardiner D.M."/>
            <person name="Goff S."/>
            <person name="Hammond-Kosack K.E."/>
            <person name="Hilburn K."/>
            <person name="Hua-Van A."/>
            <person name="Jonkers W."/>
            <person name="Kazan K."/>
            <person name="Kodira C.D."/>
            <person name="Koehrsen M."/>
            <person name="Kumar L."/>
            <person name="Lee Y.H."/>
            <person name="Li L."/>
            <person name="Manners J.M."/>
            <person name="Miranda-Saavedra D."/>
            <person name="Mukherjee M."/>
            <person name="Park G."/>
            <person name="Park J."/>
            <person name="Park S.Y."/>
            <person name="Proctor R.H."/>
            <person name="Regev A."/>
            <person name="Ruiz-Roldan M.C."/>
            <person name="Sain D."/>
            <person name="Sakthikumar S."/>
            <person name="Sykes S."/>
            <person name="Schwartz D.C."/>
            <person name="Turgeon B.G."/>
            <person name="Wapinski I."/>
            <person name="Yoder O."/>
            <person name="Young S."/>
            <person name="Zeng Q."/>
            <person name="Zhou S."/>
            <person name="Galagan J."/>
            <person name="Cuomo C.A."/>
            <person name="Kistler H.C."/>
            <person name="Rep M."/>
        </authorList>
    </citation>
    <scope>NUCLEOTIDE SEQUENCE [LARGE SCALE GENOMIC DNA]</scope>
    <source>
        <strain evidence="2">4287</strain>
    </source>
</reference>
<name>A0A0J9WW19_FUSO4</name>
<dbReference type="EMBL" id="DS231748">
    <property type="protein sequence ID" value="KNB20512.1"/>
    <property type="molecule type" value="Genomic_DNA"/>
</dbReference>
<dbReference type="KEGG" id="fox:FOXG_22844"/>
<proteinExistence type="predicted"/>
<evidence type="ECO:0000313" key="3">
    <source>
        <dbReference type="Proteomes" id="UP000009097"/>
    </source>
</evidence>
<accession>A0A0J9WW19</accession>
<dbReference type="Proteomes" id="UP000009097">
    <property type="component" value="Unassembled WGS sequence"/>
</dbReference>
<organism evidence="2 3">
    <name type="scientific">Fusarium oxysporum f. sp. lycopersici (strain 4287 / CBS 123668 / FGSC 9935 / NRRL 34936)</name>
    <name type="common">Fusarium vascular wilt of tomato</name>
    <dbReference type="NCBI Taxonomy" id="426428"/>
    <lineage>
        <taxon>Eukaryota</taxon>
        <taxon>Fungi</taxon>
        <taxon>Dikarya</taxon>
        <taxon>Ascomycota</taxon>
        <taxon>Pezizomycotina</taxon>
        <taxon>Sordariomycetes</taxon>
        <taxon>Hypocreomycetidae</taxon>
        <taxon>Hypocreales</taxon>
        <taxon>Nectriaceae</taxon>
        <taxon>Fusarium</taxon>
        <taxon>Fusarium oxysporum species complex</taxon>
    </lineage>
</organism>
<evidence type="ECO:0000256" key="1">
    <source>
        <dbReference type="SAM" id="MobiDB-lite"/>
    </source>
</evidence>
<dbReference type="OrthoDB" id="5072008at2759"/>
<protein>
    <submittedName>
        <fullName evidence="2">Uncharacterized protein</fullName>
    </submittedName>
</protein>
<gene>
    <name evidence="2" type="ORF">FOXG_22844</name>
</gene>
<dbReference type="RefSeq" id="XP_018258557.1">
    <property type="nucleotide sequence ID" value="XM_018403262.1"/>
</dbReference>
<dbReference type="AlphaFoldDB" id="A0A0J9WW19"/>
<dbReference type="GeneID" id="28963550"/>
<sequence>MTEAVALKHNDTQKKLTQRARNREAQARRRTTLKANEDTITVLRWGLREIARATWQGDFLHVQTILKSLDPSLMSPDPGSVAPTLQLCDSFPDTASGWGASSSLLGTTDFNLPLSPFTNFGTIGQERPLPYQMVSEVDSWSPSTNINQVPGTITTIN</sequence>